<keyword evidence="1" id="KW-1133">Transmembrane helix</keyword>
<dbReference type="EMBL" id="CP098827">
    <property type="protein sequence ID" value="XBO70802.1"/>
    <property type="molecule type" value="Genomic_DNA"/>
</dbReference>
<evidence type="ECO:0000256" key="1">
    <source>
        <dbReference type="SAM" id="Phobius"/>
    </source>
</evidence>
<gene>
    <name evidence="2" type="ORF">NFG58_19720</name>
</gene>
<reference evidence="2" key="1">
    <citation type="submission" date="2022-06" db="EMBL/GenBank/DDBJ databases">
        <title>A novel DMS-producing enzyme.</title>
        <authorList>
            <person name="Zhang Y."/>
        </authorList>
    </citation>
    <scope>NUCLEOTIDE SEQUENCE</scope>
    <source>
        <strain evidence="2">RT37</strain>
    </source>
</reference>
<organism evidence="2">
    <name type="scientific">Halomonas sp. RT37</name>
    <dbReference type="NCBI Taxonomy" id="2950872"/>
    <lineage>
        <taxon>Bacteria</taxon>
        <taxon>Pseudomonadati</taxon>
        <taxon>Pseudomonadota</taxon>
        <taxon>Gammaproteobacteria</taxon>
        <taxon>Oceanospirillales</taxon>
        <taxon>Halomonadaceae</taxon>
        <taxon>Halomonas</taxon>
    </lineage>
</organism>
<keyword evidence="1" id="KW-0812">Transmembrane</keyword>
<evidence type="ECO:0000313" key="2">
    <source>
        <dbReference type="EMBL" id="XBO70802.1"/>
    </source>
</evidence>
<proteinExistence type="predicted"/>
<name>A0AAU7KGK8_9GAMM</name>
<sequence length="74" mass="7613">MDRRHHAEKALCEAMEKIIVGIIVGLTIGATINRHAPVGLLLLAIGLATVTLAGIATYLGHLRAAEDAAKGGSS</sequence>
<protein>
    <submittedName>
        <fullName evidence="2">Uncharacterized protein</fullName>
    </submittedName>
</protein>
<keyword evidence="1" id="KW-0472">Membrane</keyword>
<dbReference type="AlphaFoldDB" id="A0AAU7KGK8"/>
<dbReference type="RefSeq" id="WP_222516382.1">
    <property type="nucleotide sequence ID" value="NZ_CP098827.1"/>
</dbReference>
<feature type="transmembrane region" description="Helical" evidence="1">
    <location>
        <begin position="38"/>
        <end position="60"/>
    </location>
</feature>
<accession>A0AAU7KGK8</accession>